<keyword evidence="2" id="KW-0378">Hydrolase</keyword>
<dbReference type="EMBL" id="QWEG01000003">
    <property type="protein sequence ID" value="RHW42188.1"/>
    <property type="molecule type" value="Genomic_DNA"/>
</dbReference>
<dbReference type="GO" id="GO:0008263">
    <property type="term" value="F:pyrimidine-specific mismatch base pair DNA N-glycosylase activity"/>
    <property type="evidence" value="ECO:0007669"/>
    <property type="project" value="TreeGrafter"/>
</dbReference>
<dbReference type="GO" id="GO:0006285">
    <property type="term" value="P:base-excision repair, AP site formation"/>
    <property type="evidence" value="ECO:0007669"/>
    <property type="project" value="InterPro"/>
</dbReference>
<sequence>MLRDHIRHDLDILFIGFNPSLLSGKTGHHFASPNNRFWKILHEASITPRKYKSEEDYLLPEIGLGLTNIVARPTKAADEITKEEYRVGREILKEKIKMYRPLIACFVGKGVYQQYSLQKDVPWGAQSNQTVPGTTDFVAPSSSGLVRIKMDEIVRIYSELPGLAERLKEHK</sequence>
<keyword evidence="3" id="KW-0234">DNA repair</keyword>
<dbReference type="RefSeq" id="WP_118919843.1">
    <property type="nucleotide sequence ID" value="NZ_QWEG01000003.1"/>
</dbReference>
<gene>
    <name evidence="5" type="ORF">D1B31_06040</name>
</gene>
<name>A0A417YXH1_9BACI</name>
<dbReference type="InterPro" id="IPR015637">
    <property type="entry name" value="MUG/TDG"/>
</dbReference>
<organism evidence="5 6">
    <name type="scientific">Neobacillus notoginsengisoli</name>
    <dbReference type="NCBI Taxonomy" id="1578198"/>
    <lineage>
        <taxon>Bacteria</taxon>
        <taxon>Bacillati</taxon>
        <taxon>Bacillota</taxon>
        <taxon>Bacilli</taxon>
        <taxon>Bacillales</taxon>
        <taxon>Bacillaceae</taxon>
        <taxon>Neobacillus</taxon>
    </lineage>
</organism>
<accession>A0A417YXH1</accession>
<dbReference type="GO" id="GO:0004844">
    <property type="term" value="F:uracil DNA N-glycosylase activity"/>
    <property type="evidence" value="ECO:0007669"/>
    <property type="project" value="TreeGrafter"/>
</dbReference>
<dbReference type="Proteomes" id="UP000284416">
    <property type="component" value="Unassembled WGS sequence"/>
</dbReference>
<proteinExistence type="predicted"/>
<evidence type="ECO:0000313" key="6">
    <source>
        <dbReference type="Proteomes" id="UP000284416"/>
    </source>
</evidence>
<dbReference type="Pfam" id="PF03167">
    <property type="entry name" value="UDG"/>
    <property type="match status" value="1"/>
</dbReference>
<dbReference type="PANTHER" id="PTHR12159">
    <property type="entry name" value="G/T AND G/U MISMATCH-SPECIFIC DNA GLYCOSYLASE"/>
    <property type="match status" value="1"/>
</dbReference>
<dbReference type="PANTHER" id="PTHR12159:SF9">
    <property type="entry name" value="G_T MISMATCH-SPECIFIC THYMINE DNA GLYCOSYLASE"/>
    <property type="match status" value="1"/>
</dbReference>
<feature type="domain" description="Uracil-DNA glycosylase-like" evidence="4">
    <location>
        <begin position="7"/>
        <end position="149"/>
    </location>
</feature>
<reference evidence="5 6" key="1">
    <citation type="journal article" date="2017" name="Int. J. Syst. Evol. Microbiol.">
        <title>Bacillus notoginsengisoli sp. nov., a novel bacterium isolated from the rhizosphere of Panax notoginseng.</title>
        <authorList>
            <person name="Zhang M.Y."/>
            <person name="Cheng J."/>
            <person name="Cai Y."/>
            <person name="Zhang T.Y."/>
            <person name="Wu Y.Y."/>
            <person name="Manikprabhu D."/>
            <person name="Li W.J."/>
            <person name="Zhang Y.X."/>
        </authorList>
    </citation>
    <scope>NUCLEOTIDE SEQUENCE [LARGE SCALE GENOMIC DNA]</scope>
    <source>
        <strain evidence="5 6">JCM 30743</strain>
    </source>
</reference>
<evidence type="ECO:0000256" key="1">
    <source>
        <dbReference type="ARBA" id="ARBA00022763"/>
    </source>
</evidence>
<evidence type="ECO:0000259" key="4">
    <source>
        <dbReference type="Pfam" id="PF03167"/>
    </source>
</evidence>
<dbReference type="AlphaFoldDB" id="A0A417YXH1"/>
<dbReference type="Gene3D" id="3.40.470.10">
    <property type="entry name" value="Uracil-DNA glycosylase-like domain"/>
    <property type="match status" value="1"/>
</dbReference>
<dbReference type="OrthoDB" id="9799921at2"/>
<evidence type="ECO:0000256" key="3">
    <source>
        <dbReference type="ARBA" id="ARBA00023204"/>
    </source>
</evidence>
<dbReference type="SUPFAM" id="SSF52141">
    <property type="entry name" value="Uracil-DNA glycosylase-like"/>
    <property type="match status" value="1"/>
</dbReference>
<protein>
    <submittedName>
        <fullName evidence="5">Mismatch-specific DNA-glycosylase</fullName>
    </submittedName>
</protein>
<dbReference type="InterPro" id="IPR005122">
    <property type="entry name" value="Uracil-DNA_glycosylase-like"/>
</dbReference>
<comment type="caution">
    <text evidence="5">The sequence shown here is derived from an EMBL/GenBank/DDBJ whole genome shotgun (WGS) entry which is preliminary data.</text>
</comment>
<keyword evidence="1" id="KW-0227">DNA damage</keyword>
<dbReference type="CDD" id="cd10028">
    <property type="entry name" value="UDG-F2_TDG_MUG"/>
    <property type="match status" value="1"/>
</dbReference>
<evidence type="ECO:0000313" key="5">
    <source>
        <dbReference type="EMBL" id="RHW42188.1"/>
    </source>
</evidence>
<dbReference type="InterPro" id="IPR036895">
    <property type="entry name" value="Uracil-DNA_glycosylase-like_sf"/>
</dbReference>
<evidence type="ECO:0000256" key="2">
    <source>
        <dbReference type="ARBA" id="ARBA00022801"/>
    </source>
</evidence>
<keyword evidence="6" id="KW-1185">Reference proteome</keyword>